<organism evidence="1 2">
    <name type="scientific">Aquamicrobium ahrensii</name>
    <dbReference type="NCBI Taxonomy" id="469551"/>
    <lineage>
        <taxon>Bacteria</taxon>
        <taxon>Pseudomonadati</taxon>
        <taxon>Pseudomonadota</taxon>
        <taxon>Alphaproteobacteria</taxon>
        <taxon>Hyphomicrobiales</taxon>
        <taxon>Phyllobacteriaceae</taxon>
        <taxon>Aquamicrobium</taxon>
    </lineage>
</organism>
<dbReference type="Proteomes" id="UP001549143">
    <property type="component" value="Unassembled WGS sequence"/>
</dbReference>
<evidence type="ECO:0000313" key="1">
    <source>
        <dbReference type="EMBL" id="MET3662512.1"/>
    </source>
</evidence>
<protein>
    <submittedName>
        <fullName evidence="1">Uncharacterized protein</fullName>
    </submittedName>
</protein>
<proteinExistence type="predicted"/>
<reference evidence="1 2" key="1">
    <citation type="submission" date="2024-06" db="EMBL/GenBank/DDBJ databases">
        <title>Genomic Encyclopedia of Type Strains, Phase IV (KMG-IV): sequencing the most valuable type-strain genomes for metagenomic binning, comparative biology and taxonomic classification.</title>
        <authorList>
            <person name="Goeker M."/>
        </authorList>
    </citation>
    <scope>NUCLEOTIDE SEQUENCE [LARGE SCALE GENOMIC DNA]</scope>
    <source>
        <strain evidence="1 2">DSM 19730</strain>
    </source>
</reference>
<keyword evidence="2" id="KW-1185">Reference proteome</keyword>
<name>A0ABV2KN63_9HYPH</name>
<sequence>MQDIKQKLHQITGSLDQPSAHIGTLIDDAVEGDLHSAMGLLATILPGWSIGDGLDQPVGRIVAKLYSPTGSIVEGEGSTFAGAVLEAIVRSAE</sequence>
<dbReference type="RefSeq" id="WP_354152365.1">
    <property type="nucleotide sequence ID" value="NZ_JBEPMN010000012.1"/>
</dbReference>
<dbReference type="EMBL" id="JBEPMN010000012">
    <property type="protein sequence ID" value="MET3662512.1"/>
    <property type="molecule type" value="Genomic_DNA"/>
</dbReference>
<accession>A0ABV2KN63</accession>
<comment type="caution">
    <text evidence="1">The sequence shown here is derived from an EMBL/GenBank/DDBJ whole genome shotgun (WGS) entry which is preliminary data.</text>
</comment>
<evidence type="ECO:0000313" key="2">
    <source>
        <dbReference type="Proteomes" id="UP001549143"/>
    </source>
</evidence>
<gene>
    <name evidence="1" type="ORF">ABID44_002850</name>
</gene>